<dbReference type="GO" id="GO:0043565">
    <property type="term" value="F:sequence-specific DNA binding"/>
    <property type="evidence" value="ECO:0007669"/>
    <property type="project" value="InterPro"/>
</dbReference>
<dbReference type="Proteomes" id="UP000050421">
    <property type="component" value="Unassembled WGS sequence"/>
</dbReference>
<keyword evidence="1" id="KW-0805">Transcription regulation</keyword>
<dbReference type="SUPFAM" id="SSF51182">
    <property type="entry name" value="RmlC-like cupins"/>
    <property type="match status" value="1"/>
</dbReference>
<gene>
    <name evidence="5" type="ORF">HLUCCX10_08530</name>
</gene>
<dbReference type="InterPro" id="IPR009057">
    <property type="entry name" value="Homeodomain-like_sf"/>
</dbReference>
<feature type="domain" description="HTH araC/xylS-type" evidence="4">
    <location>
        <begin position="187"/>
        <end position="285"/>
    </location>
</feature>
<dbReference type="Gene3D" id="1.10.10.60">
    <property type="entry name" value="Homeodomain-like"/>
    <property type="match status" value="2"/>
</dbReference>
<dbReference type="InterPro" id="IPR011051">
    <property type="entry name" value="RmlC_Cupin_sf"/>
</dbReference>
<evidence type="ECO:0000256" key="3">
    <source>
        <dbReference type="ARBA" id="ARBA00023163"/>
    </source>
</evidence>
<dbReference type="SUPFAM" id="SSF46689">
    <property type="entry name" value="Homeodomain-like"/>
    <property type="match status" value="2"/>
</dbReference>
<dbReference type="eggNOG" id="COG2207">
    <property type="taxonomic scope" value="Bacteria"/>
</dbReference>
<dbReference type="CDD" id="cd06976">
    <property type="entry name" value="cupin_MtlR-like_N"/>
    <property type="match status" value="1"/>
</dbReference>
<dbReference type="InterPro" id="IPR018060">
    <property type="entry name" value="HTH_AraC"/>
</dbReference>
<evidence type="ECO:0000313" key="5">
    <source>
        <dbReference type="EMBL" id="KPQ15958.1"/>
    </source>
</evidence>
<dbReference type="PANTHER" id="PTHR43280">
    <property type="entry name" value="ARAC-FAMILY TRANSCRIPTIONAL REGULATOR"/>
    <property type="match status" value="1"/>
</dbReference>
<organism evidence="5 6">
    <name type="scientific">Algoriphagus marincola HL-49</name>
    <dbReference type="NCBI Taxonomy" id="1305737"/>
    <lineage>
        <taxon>Bacteria</taxon>
        <taxon>Pseudomonadati</taxon>
        <taxon>Bacteroidota</taxon>
        <taxon>Cytophagia</taxon>
        <taxon>Cytophagales</taxon>
        <taxon>Cyclobacteriaceae</taxon>
        <taxon>Algoriphagus</taxon>
    </lineage>
</organism>
<dbReference type="InterPro" id="IPR013096">
    <property type="entry name" value="Cupin_2"/>
</dbReference>
<accession>A0A0P8ADJ4</accession>
<dbReference type="PANTHER" id="PTHR43280:SF27">
    <property type="entry name" value="TRANSCRIPTIONAL REGULATOR MTLR"/>
    <property type="match status" value="1"/>
</dbReference>
<evidence type="ECO:0000256" key="2">
    <source>
        <dbReference type="ARBA" id="ARBA00023125"/>
    </source>
</evidence>
<dbReference type="Pfam" id="PF12833">
    <property type="entry name" value="HTH_18"/>
    <property type="match status" value="1"/>
</dbReference>
<evidence type="ECO:0000256" key="1">
    <source>
        <dbReference type="ARBA" id="ARBA00023015"/>
    </source>
</evidence>
<dbReference type="STRING" id="1305737.GCA_000526355_01075"/>
<comment type="caution">
    <text evidence="5">The sequence shown here is derived from an EMBL/GenBank/DDBJ whole genome shotgun (WGS) entry which is preliminary data.</text>
</comment>
<dbReference type="PATRIC" id="fig|1305737.6.peg.2332"/>
<name>A0A0P8ADJ4_9BACT</name>
<proteinExistence type="predicted"/>
<dbReference type="Gene3D" id="2.60.120.10">
    <property type="entry name" value="Jelly Rolls"/>
    <property type="match status" value="1"/>
</dbReference>
<dbReference type="Pfam" id="PF07883">
    <property type="entry name" value="Cupin_2"/>
    <property type="match status" value="1"/>
</dbReference>
<reference evidence="5 6" key="1">
    <citation type="submission" date="2015-09" db="EMBL/GenBank/DDBJ databases">
        <title>Identification and resolution of microdiversity through metagenomic sequencing of parallel consortia.</title>
        <authorList>
            <person name="Nelson W.C."/>
            <person name="Romine M.F."/>
            <person name="Lindemann S.R."/>
        </authorList>
    </citation>
    <scope>NUCLEOTIDE SEQUENCE [LARGE SCALE GENOMIC DNA]</scope>
    <source>
        <strain evidence="5">HL-49</strain>
    </source>
</reference>
<dbReference type="PROSITE" id="PS01124">
    <property type="entry name" value="HTH_ARAC_FAMILY_2"/>
    <property type="match status" value="1"/>
</dbReference>
<dbReference type="EMBL" id="LJXT01000045">
    <property type="protein sequence ID" value="KPQ15958.1"/>
    <property type="molecule type" value="Genomic_DNA"/>
</dbReference>
<evidence type="ECO:0000259" key="4">
    <source>
        <dbReference type="PROSITE" id="PS01124"/>
    </source>
</evidence>
<dbReference type="GO" id="GO:0003700">
    <property type="term" value="F:DNA-binding transcription factor activity"/>
    <property type="evidence" value="ECO:0007669"/>
    <property type="project" value="InterPro"/>
</dbReference>
<dbReference type="PROSITE" id="PS00041">
    <property type="entry name" value="HTH_ARAC_FAMILY_1"/>
    <property type="match status" value="1"/>
</dbReference>
<dbReference type="InterPro" id="IPR014710">
    <property type="entry name" value="RmlC-like_jellyroll"/>
</dbReference>
<dbReference type="InterPro" id="IPR018062">
    <property type="entry name" value="HTH_AraC-typ_CS"/>
</dbReference>
<dbReference type="SMART" id="SM00342">
    <property type="entry name" value="HTH_ARAC"/>
    <property type="match status" value="1"/>
</dbReference>
<sequence>MRKPLKKSRIPENKALLIKDLVAPYFDVNWHFHSEYQLFTVLKGRGTRFVGDNIQAFREGDMVLTGPNLPHLWRNDPAYFRSENQLETRGVVIYFPENFLNDSPFVFEEFEPISVLLEQSKFGIEIGGETNLQVKKLMLDMLQSSGPSQVIHLLKILETIAHSNEKKLIANPGYINSHKESEEDRMGKVHDYVMNHFQGKVSLEDAADLANLSVSAFSRFFKSRMNRSFSDFLTEVRIAHACKLLHDTDLNVSEVAFSSGFHTLSNFNRLFRQRTQKTPLEYRKEYQLHF</sequence>
<keyword evidence="2" id="KW-0238">DNA-binding</keyword>
<keyword evidence="3" id="KW-0804">Transcription</keyword>
<dbReference type="OrthoDB" id="792101at2"/>
<evidence type="ECO:0000313" key="6">
    <source>
        <dbReference type="Proteomes" id="UP000050421"/>
    </source>
</evidence>
<dbReference type="AlphaFoldDB" id="A0A0P8ADJ4"/>
<protein>
    <submittedName>
        <fullName evidence="5">AraC family transcriptional regulator</fullName>
    </submittedName>
</protein>